<evidence type="ECO:0000256" key="1">
    <source>
        <dbReference type="ARBA" id="ARBA00022729"/>
    </source>
</evidence>
<dbReference type="InterPro" id="IPR036116">
    <property type="entry name" value="FN3_sf"/>
</dbReference>
<keyword evidence="1" id="KW-0732">Signal</keyword>
<sequence length="222" mass="24237">TTTETYAVLSNLSPNTTYYFWVKSICDNTQTDWVSGGSFTTYSATGCNAPTQLYYDGLTSTTNNIGWVAPTPAPSNGYIYCYSTINDPFSTGAITGTTTDTFAVLSNLSPNTTYYFWVKSICGNTQTNWVSGGSFTTQVLTSESFSLDNVKLYPNPVKTIFNISLDKEITTVSIYNLLGQEVLSKSVNSNETSIDVNDLTAGTYLVKVTSNNEVKTLKVIKQ</sequence>
<feature type="non-terminal residue" evidence="3">
    <location>
        <position position="1"/>
    </location>
</feature>
<dbReference type="PROSITE" id="PS50853">
    <property type="entry name" value="FN3"/>
    <property type="match status" value="2"/>
</dbReference>
<dbReference type="Proteomes" id="UP000605990">
    <property type="component" value="Unassembled WGS sequence"/>
</dbReference>
<organism evidence="3 4">
    <name type="scientific">Flavobacterium bernardetii</name>
    <dbReference type="NCBI Taxonomy" id="2813823"/>
    <lineage>
        <taxon>Bacteria</taxon>
        <taxon>Pseudomonadati</taxon>
        <taxon>Bacteroidota</taxon>
        <taxon>Flavobacteriia</taxon>
        <taxon>Flavobacteriales</taxon>
        <taxon>Flavobacteriaceae</taxon>
        <taxon>Flavobacterium</taxon>
    </lineage>
</organism>
<dbReference type="InterPro" id="IPR026444">
    <property type="entry name" value="Secre_tail"/>
</dbReference>
<feature type="domain" description="Fibronectin type-III" evidence="2">
    <location>
        <begin position="49"/>
        <end position="140"/>
    </location>
</feature>
<name>A0ABR7IYX9_9FLAO</name>
<dbReference type="InterPro" id="IPR013783">
    <property type="entry name" value="Ig-like_fold"/>
</dbReference>
<dbReference type="RefSeq" id="WP_187003011.1">
    <property type="nucleotide sequence ID" value="NZ_JACRUN010000004.1"/>
</dbReference>
<dbReference type="SUPFAM" id="SSF49265">
    <property type="entry name" value="Fibronectin type III"/>
    <property type="match status" value="1"/>
</dbReference>
<dbReference type="CDD" id="cd00063">
    <property type="entry name" value="FN3"/>
    <property type="match status" value="2"/>
</dbReference>
<evidence type="ECO:0000259" key="2">
    <source>
        <dbReference type="PROSITE" id="PS50853"/>
    </source>
</evidence>
<proteinExistence type="predicted"/>
<protein>
    <submittedName>
        <fullName evidence="3">T9SS type A sorting domain-containing protein</fullName>
    </submittedName>
</protein>
<reference evidence="3 4" key="1">
    <citation type="submission" date="2020-08" db="EMBL/GenBank/DDBJ databases">
        <title>Description of novel Flavobacterium F-408 isolate.</title>
        <authorList>
            <person name="Saticioglu I.B."/>
            <person name="Duman M."/>
            <person name="Altun S."/>
        </authorList>
    </citation>
    <scope>NUCLEOTIDE SEQUENCE [LARGE SCALE GENOMIC DNA]</scope>
    <source>
        <strain evidence="3 4">F-408</strain>
    </source>
</reference>
<keyword evidence="4" id="KW-1185">Reference proteome</keyword>
<dbReference type="NCBIfam" id="TIGR04183">
    <property type="entry name" value="Por_Secre_tail"/>
    <property type="match status" value="1"/>
</dbReference>
<gene>
    <name evidence="3" type="ORF">H8R27_08825</name>
</gene>
<evidence type="ECO:0000313" key="4">
    <source>
        <dbReference type="Proteomes" id="UP000605990"/>
    </source>
</evidence>
<dbReference type="Pfam" id="PF18962">
    <property type="entry name" value="Por_Secre_tail"/>
    <property type="match status" value="1"/>
</dbReference>
<dbReference type="EMBL" id="JACRUN010000004">
    <property type="protein sequence ID" value="MBC5834989.1"/>
    <property type="molecule type" value="Genomic_DNA"/>
</dbReference>
<dbReference type="Pfam" id="PF00041">
    <property type="entry name" value="fn3"/>
    <property type="match status" value="1"/>
</dbReference>
<feature type="domain" description="Fibronectin type-III" evidence="2">
    <location>
        <begin position="1"/>
        <end position="44"/>
    </location>
</feature>
<accession>A0ABR7IYX9</accession>
<evidence type="ECO:0000313" key="3">
    <source>
        <dbReference type="EMBL" id="MBC5834989.1"/>
    </source>
</evidence>
<comment type="caution">
    <text evidence="3">The sequence shown here is derived from an EMBL/GenBank/DDBJ whole genome shotgun (WGS) entry which is preliminary data.</text>
</comment>
<dbReference type="Gene3D" id="2.60.40.10">
    <property type="entry name" value="Immunoglobulins"/>
    <property type="match status" value="2"/>
</dbReference>
<dbReference type="InterPro" id="IPR003961">
    <property type="entry name" value="FN3_dom"/>
</dbReference>